<dbReference type="PANTHER" id="PTHR18964:SF149">
    <property type="entry name" value="BIFUNCTIONAL UDP-N-ACETYLGLUCOSAMINE 2-EPIMERASE_N-ACETYLMANNOSAMINE KINASE"/>
    <property type="match status" value="1"/>
</dbReference>
<sequence>MMNRKCFLAADIGGSHITAALVDAENGSLIKESMVRARVDAQAQAHVILKQWIDALKKVQASVDNVKLGGIGFAMPGPFDYTNGISLIEGVCKYHSLYGVNVRQCFVDAFGVNGELSVCFENDASCFALGEAWSGSASAYSNVIALTLGTGFGSTFMTDGKVIHNGSGVPDGGYLYNWPFREGMAEDYISTRWLVKEYNSRSGNDAKDAREIQQKVEEKDAHAIAVFKEFGETLAECIAPWIQSFKADCVVIGGNITQAAGSFMPHFQHVLDRLNISIPCTLSNNTEQQAIAGAALVVKRNNSLKNNDIMSLRKTTQPLLPVKHNTNGLGHADYDIYPAATLGAGKIKSGYDTLATWIATHKTVLIDGFGGNDWNSIRNALSSQLQLIGKRVLWYEMSAFRQSEEKITQLVQPFIGTPGTVWGKRATIQLADYYDIEKLQSLSVSDKFDIVILIGEGAALSNWNAPVIYIDLPKDEIQYRMQAKSIRNLGASTTDTNEEMYKRFYFVDWVVLFNHKQSILDKIAIIADGQQVSTINWSLAQDIRDGVHHLAKNVLRARPWFAAGAWGGQWMKEKIKGLNKDEINYAWSFELIVPENGLVFKSDGWLLEIAFDWLMLLENKSILGADAERFGTEFPIRFDFLDTFDGGNLSIQCHPSLKYIQENFGETITQDETYYILDCKDDAQVYLGFQENINKEEFREALNNSVASGEAIEIEQYVQKFPAKKHDLFLIPNGTIHSSGANNMVLEISATPYIFTFKMYDWVRPGLDGKPRPINIEHAFNNLNFERNGDKVCKELISKPEILEKKDAYTLVHVPTHPEHFYDVHRMEFDGSIEVQTENKAHVLMVVEGASVIVETAGGEKQEFSYAETFVIPAAAGSYKLTNGSSGIIKIVKAFVK</sequence>
<evidence type="ECO:0000313" key="3">
    <source>
        <dbReference type="Proteomes" id="UP001560573"/>
    </source>
</evidence>
<gene>
    <name evidence="2" type="ORF">QTN47_14355</name>
</gene>
<dbReference type="InterPro" id="IPR011051">
    <property type="entry name" value="RmlC_Cupin_sf"/>
</dbReference>
<dbReference type="EMBL" id="JAULBC010000004">
    <property type="protein sequence ID" value="MEX6688693.1"/>
    <property type="molecule type" value="Genomic_DNA"/>
</dbReference>
<dbReference type="Pfam" id="PF00480">
    <property type="entry name" value="ROK"/>
    <property type="match status" value="1"/>
</dbReference>
<dbReference type="InterPro" id="IPR000600">
    <property type="entry name" value="ROK"/>
</dbReference>
<proteinExistence type="inferred from homology"/>
<dbReference type="RefSeq" id="WP_369330101.1">
    <property type="nucleotide sequence ID" value="NZ_JAULBC010000004.1"/>
</dbReference>
<name>A0ABV3ZFX3_9BACT</name>
<keyword evidence="3" id="KW-1185">Reference proteome</keyword>
<organism evidence="2 3">
    <name type="scientific">Danxiaibacter flavus</name>
    <dbReference type="NCBI Taxonomy" id="3049108"/>
    <lineage>
        <taxon>Bacteria</taxon>
        <taxon>Pseudomonadati</taxon>
        <taxon>Bacteroidota</taxon>
        <taxon>Chitinophagia</taxon>
        <taxon>Chitinophagales</taxon>
        <taxon>Chitinophagaceae</taxon>
        <taxon>Danxiaibacter</taxon>
    </lineage>
</organism>
<dbReference type="Gene3D" id="3.30.420.40">
    <property type="match status" value="2"/>
</dbReference>
<dbReference type="SUPFAM" id="SSF51182">
    <property type="entry name" value="RmlC-like cupins"/>
    <property type="match status" value="1"/>
</dbReference>
<protein>
    <submittedName>
        <fullName evidence="2">ROK family protein</fullName>
    </submittedName>
</protein>
<accession>A0ABV3ZFX3</accession>
<dbReference type="CDD" id="cd07010">
    <property type="entry name" value="cupin_PMI_type_I_N_bac"/>
    <property type="match status" value="1"/>
</dbReference>
<comment type="similarity">
    <text evidence="1">Belongs to the ROK (NagC/XylR) family.</text>
</comment>
<comment type="caution">
    <text evidence="2">The sequence shown here is derived from an EMBL/GenBank/DDBJ whole genome shotgun (WGS) entry which is preliminary data.</text>
</comment>
<dbReference type="InterPro" id="IPR014710">
    <property type="entry name" value="RmlC-like_jellyroll"/>
</dbReference>
<reference evidence="2 3" key="1">
    <citation type="submission" date="2023-07" db="EMBL/GenBank/DDBJ databases">
        <authorList>
            <person name="Lian W.-H."/>
        </authorList>
    </citation>
    <scope>NUCLEOTIDE SEQUENCE [LARGE SCALE GENOMIC DNA]</scope>
    <source>
        <strain evidence="2 3">SYSU DXS3180</strain>
    </source>
</reference>
<dbReference type="Proteomes" id="UP001560573">
    <property type="component" value="Unassembled WGS sequence"/>
</dbReference>
<dbReference type="PANTHER" id="PTHR18964">
    <property type="entry name" value="ROK (REPRESSOR, ORF, KINASE) FAMILY"/>
    <property type="match status" value="1"/>
</dbReference>
<evidence type="ECO:0000313" key="2">
    <source>
        <dbReference type="EMBL" id="MEX6688693.1"/>
    </source>
</evidence>
<dbReference type="SUPFAM" id="SSF53067">
    <property type="entry name" value="Actin-like ATPase domain"/>
    <property type="match status" value="1"/>
</dbReference>
<dbReference type="Gene3D" id="2.60.120.10">
    <property type="entry name" value="Jelly Rolls"/>
    <property type="match status" value="2"/>
</dbReference>
<dbReference type="InterPro" id="IPR043129">
    <property type="entry name" value="ATPase_NBD"/>
</dbReference>
<evidence type="ECO:0000256" key="1">
    <source>
        <dbReference type="ARBA" id="ARBA00006479"/>
    </source>
</evidence>